<dbReference type="InterPro" id="IPR025898">
    <property type="entry name" value="Tc3_transposase_DNA-bd_dom"/>
</dbReference>
<proteinExistence type="predicted"/>
<dbReference type="Pfam" id="PF11427">
    <property type="entry name" value="HTH_Tnp_Tc3_1"/>
    <property type="match status" value="1"/>
</dbReference>
<sequence length="107" mass="12061">MPFVDQCRKPKMVCGSLFNDIEKAEILTFSDAGLNRKEISRKIGRSTSVVANFLRAPCEYEIKKSGERPTKPGKRENRRMMVMASNSTASLDEIRSIYCPIVSKTTV</sequence>
<accession>A0A1I7WXP6</accession>
<feature type="domain" description="Tc3 transposase DNA binding" evidence="2">
    <location>
        <begin position="15"/>
        <end position="60"/>
    </location>
</feature>
<evidence type="ECO:0000313" key="3">
    <source>
        <dbReference type="Proteomes" id="UP000095283"/>
    </source>
</evidence>
<dbReference type="InterPro" id="IPR009057">
    <property type="entry name" value="Homeodomain-like_sf"/>
</dbReference>
<dbReference type="GO" id="GO:0005634">
    <property type="term" value="C:nucleus"/>
    <property type="evidence" value="ECO:0007669"/>
    <property type="project" value="UniProtKB-SubCell"/>
</dbReference>
<evidence type="ECO:0000256" key="1">
    <source>
        <dbReference type="ARBA" id="ARBA00004123"/>
    </source>
</evidence>
<dbReference type="Proteomes" id="UP000095283">
    <property type="component" value="Unplaced"/>
</dbReference>
<dbReference type="WBParaSite" id="Hba_09940">
    <property type="protein sequence ID" value="Hba_09940"/>
    <property type="gene ID" value="Hba_09940"/>
</dbReference>
<protein>
    <submittedName>
        <fullName evidence="4">HTH_Tnp_Tc3_1 domain-containing protein</fullName>
    </submittedName>
</protein>
<dbReference type="SUPFAM" id="SSF46689">
    <property type="entry name" value="Homeodomain-like"/>
    <property type="match status" value="1"/>
</dbReference>
<evidence type="ECO:0000313" key="4">
    <source>
        <dbReference type="WBParaSite" id="Hba_09940"/>
    </source>
</evidence>
<evidence type="ECO:0000259" key="2">
    <source>
        <dbReference type="Pfam" id="PF11427"/>
    </source>
</evidence>
<dbReference type="GO" id="GO:0003677">
    <property type="term" value="F:DNA binding"/>
    <property type="evidence" value="ECO:0007669"/>
    <property type="project" value="InterPro"/>
</dbReference>
<reference evidence="4" key="1">
    <citation type="submission" date="2016-11" db="UniProtKB">
        <authorList>
            <consortium name="WormBaseParasite"/>
        </authorList>
    </citation>
    <scope>IDENTIFICATION</scope>
</reference>
<dbReference type="AlphaFoldDB" id="A0A1I7WXP6"/>
<keyword evidence="3" id="KW-1185">Reference proteome</keyword>
<organism evidence="3 4">
    <name type="scientific">Heterorhabditis bacteriophora</name>
    <name type="common">Entomopathogenic nematode worm</name>
    <dbReference type="NCBI Taxonomy" id="37862"/>
    <lineage>
        <taxon>Eukaryota</taxon>
        <taxon>Metazoa</taxon>
        <taxon>Ecdysozoa</taxon>
        <taxon>Nematoda</taxon>
        <taxon>Chromadorea</taxon>
        <taxon>Rhabditida</taxon>
        <taxon>Rhabditina</taxon>
        <taxon>Rhabditomorpha</taxon>
        <taxon>Strongyloidea</taxon>
        <taxon>Heterorhabditidae</taxon>
        <taxon>Heterorhabditis</taxon>
    </lineage>
</organism>
<dbReference type="Gene3D" id="1.10.10.60">
    <property type="entry name" value="Homeodomain-like"/>
    <property type="match status" value="1"/>
</dbReference>
<name>A0A1I7WXP6_HETBA</name>
<comment type="subcellular location">
    <subcellularLocation>
        <location evidence="1">Nucleus</location>
    </subcellularLocation>
</comment>